<dbReference type="Proteomes" id="UP001528672">
    <property type="component" value="Unassembled WGS sequence"/>
</dbReference>
<keyword evidence="10" id="KW-0902">Two-component regulatory system</keyword>
<dbReference type="InterPro" id="IPR008207">
    <property type="entry name" value="Sig_transdc_His_kin_Hpt_dom"/>
</dbReference>
<organism evidence="20 21">
    <name type="scientific">Curvibacter microcysteis</name>
    <dbReference type="NCBI Taxonomy" id="3026419"/>
    <lineage>
        <taxon>Bacteria</taxon>
        <taxon>Pseudomonadati</taxon>
        <taxon>Pseudomonadota</taxon>
        <taxon>Betaproteobacteria</taxon>
        <taxon>Burkholderiales</taxon>
        <taxon>Comamonadaceae</taxon>
        <taxon>Curvibacter</taxon>
    </lineage>
</organism>
<protein>
    <recommendedName>
        <fullName evidence="3">histidine kinase</fullName>
        <ecNumber evidence="3">2.7.13.3</ecNumber>
    </recommendedName>
</protein>
<dbReference type="Gene3D" id="3.40.50.2300">
    <property type="match status" value="2"/>
</dbReference>
<dbReference type="Pfam" id="PF08447">
    <property type="entry name" value="PAS_3"/>
    <property type="match status" value="1"/>
</dbReference>
<keyword evidence="6" id="KW-0812">Transmembrane</keyword>
<dbReference type="SMART" id="SM00387">
    <property type="entry name" value="HATPase_c"/>
    <property type="match status" value="1"/>
</dbReference>
<feature type="domain" description="Response regulatory" evidence="16">
    <location>
        <begin position="803"/>
        <end position="919"/>
    </location>
</feature>
<keyword evidence="14" id="KW-0175">Coiled coil</keyword>
<dbReference type="PANTHER" id="PTHR45339:SF1">
    <property type="entry name" value="HYBRID SIGNAL TRANSDUCTION HISTIDINE KINASE J"/>
    <property type="match status" value="1"/>
</dbReference>
<evidence type="ECO:0000256" key="14">
    <source>
        <dbReference type="SAM" id="Coils"/>
    </source>
</evidence>
<dbReference type="InterPro" id="IPR013655">
    <property type="entry name" value="PAS_fold_3"/>
</dbReference>
<dbReference type="InterPro" id="IPR000014">
    <property type="entry name" value="PAS"/>
</dbReference>
<dbReference type="SMART" id="SM00091">
    <property type="entry name" value="PAS"/>
    <property type="match status" value="2"/>
</dbReference>
<dbReference type="RefSeq" id="WP_273926929.1">
    <property type="nucleotide sequence ID" value="NZ_JAQSIO010000003.1"/>
</dbReference>
<feature type="coiled-coil region" evidence="14">
    <location>
        <begin position="472"/>
        <end position="499"/>
    </location>
</feature>
<dbReference type="CDD" id="cd00082">
    <property type="entry name" value="HisKA"/>
    <property type="match status" value="1"/>
</dbReference>
<dbReference type="Pfam" id="PF01627">
    <property type="entry name" value="Hpt"/>
    <property type="match status" value="1"/>
</dbReference>
<dbReference type="SUPFAM" id="SSF55785">
    <property type="entry name" value="PYP-like sensor domain (PAS domain)"/>
    <property type="match status" value="2"/>
</dbReference>
<dbReference type="PROSITE" id="PS50110">
    <property type="entry name" value="RESPONSE_REGULATORY"/>
    <property type="match status" value="2"/>
</dbReference>
<evidence type="ECO:0000259" key="15">
    <source>
        <dbReference type="PROSITE" id="PS50109"/>
    </source>
</evidence>
<evidence type="ECO:0000259" key="18">
    <source>
        <dbReference type="PROSITE" id="PS50113"/>
    </source>
</evidence>
<dbReference type="PANTHER" id="PTHR45339">
    <property type="entry name" value="HYBRID SIGNAL TRANSDUCTION HISTIDINE KINASE J"/>
    <property type="match status" value="1"/>
</dbReference>
<comment type="subcellular location">
    <subcellularLocation>
        <location evidence="2">Cell membrane</location>
        <topology evidence="2">Multi-pass membrane protein</topology>
    </subcellularLocation>
</comment>
<comment type="caution">
    <text evidence="20">The sequence shown here is derived from an EMBL/GenBank/DDBJ whole genome shotgun (WGS) entry which is preliminary data.</text>
</comment>
<name>A0ABT5MFW5_9BURK</name>
<dbReference type="InterPro" id="IPR003661">
    <property type="entry name" value="HisK_dim/P_dom"/>
</dbReference>
<evidence type="ECO:0000313" key="21">
    <source>
        <dbReference type="Proteomes" id="UP001528672"/>
    </source>
</evidence>
<dbReference type="EMBL" id="JAQSIO010000003">
    <property type="protein sequence ID" value="MDD0815275.1"/>
    <property type="molecule type" value="Genomic_DNA"/>
</dbReference>
<dbReference type="SMART" id="SM00086">
    <property type="entry name" value="PAC"/>
    <property type="match status" value="2"/>
</dbReference>
<evidence type="ECO:0000259" key="16">
    <source>
        <dbReference type="PROSITE" id="PS50110"/>
    </source>
</evidence>
<dbReference type="Pfam" id="PF13426">
    <property type="entry name" value="PAS_9"/>
    <property type="match status" value="1"/>
</dbReference>
<dbReference type="Gene3D" id="1.10.287.130">
    <property type="match status" value="1"/>
</dbReference>
<dbReference type="SUPFAM" id="SSF47226">
    <property type="entry name" value="Histidine-containing phosphotransfer domain, HPT domain"/>
    <property type="match status" value="1"/>
</dbReference>
<feature type="domain" description="PAS" evidence="17">
    <location>
        <begin position="154"/>
        <end position="197"/>
    </location>
</feature>
<comment type="catalytic activity">
    <reaction evidence="1">
        <text>ATP + protein L-histidine = ADP + protein N-phospho-L-histidine.</text>
        <dbReference type="EC" id="2.7.13.3"/>
    </reaction>
</comment>
<proteinExistence type="predicted"/>
<feature type="domain" description="Response regulatory" evidence="16">
    <location>
        <begin position="649"/>
        <end position="770"/>
    </location>
</feature>
<evidence type="ECO:0000256" key="10">
    <source>
        <dbReference type="ARBA" id="ARBA00023012"/>
    </source>
</evidence>
<dbReference type="CDD" id="cd00130">
    <property type="entry name" value="PAS"/>
    <property type="match status" value="2"/>
</dbReference>
<dbReference type="InterPro" id="IPR036641">
    <property type="entry name" value="HPT_dom_sf"/>
</dbReference>
<dbReference type="Gene3D" id="2.10.70.100">
    <property type="match status" value="1"/>
</dbReference>
<gene>
    <name evidence="20" type="ORF">PSQ39_11595</name>
</gene>
<dbReference type="PRINTS" id="PR00344">
    <property type="entry name" value="BCTRLSENSOR"/>
</dbReference>
<keyword evidence="4" id="KW-1003">Cell membrane</keyword>
<evidence type="ECO:0000256" key="7">
    <source>
        <dbReference type="ARBA" id="ARBA00022741"/>
    </source>
</evidence>
<dbReference type="InterPro" id="IPR001610">
    <property type="entry name" value="PAC"/>
</dbReference>
<dbReference type="PROSITE" id="PS50113">
    <property type="entry name" value="PAC"/>
    <property type="match status" value="2"/>
</dbReference>
<keyword evidence="7" id="KW-0547">Nucleotide-binding</keyword>
<evidence type="ECO:0000256" key="12">
    <source>
        <dbReference type="PROSITE-ProRule" id="PRU00110"/>
    </source>
</evidence>
<evidence type="ECO:0000256" key="6">
    <source>
        <dbReference type="ARBA" id="ARBA00022692"/>
    </source>
</evidence>
<evidence type="ECO:0000259" key="17">
    <source>
        <dbReference type="PROSITE" id="PS50112"/>
    </source>
</evidence>
<evidence type="ECO:0000256" key="3">
    <source>
        <dbReference type="ARBA" id="ARBA00012438"/>
    </source>
</evidence>
<reference evidence="20 21" key="1">
    <citation type="submission" date="2023-02" db="EMBL/GenBank/DDBJ databases">
        <title>Bacterial whole genome sequence for Curvibacter sp. HBC28.</title>
        <authorList>
            <person name="Le V."/>
            <person name="Ko S.-R."/>
            <person name="Ahn C.-Y."/>
            <person name="Oh H.-M."/>
        </authorList>
    </citation>
    <scope>NUCLEOTIDE SEQUENCE [LARGE SCALE GENOMIC DNA]</scope>
    <source>
        <strain evidence="20 21">HBC28</strain>
    </source>
</reference>
<evidence type="ECO:0000259" key="19">
    <source>
        <dbReference type="PROSITE" id="PS50894"/>
    </source>
</evidence>
<dbReference type="Pfam" id="PF02518">
    <property type="entry name" value="HATPase_c"/>
    <property type="match status" value="1"/>
</dbReference>
<dbReference type="SMART" id="SM00448">
    <property type="entry name" value="REC"/>
    <property type="match status" value="2"/>
</dbReference>
<feature type="modified residue" description="4-aspartylphosphate" evidence="13">
    <location>
        <position position="703"/>
    </location>
</feature>
<dbReference type="InterPro" id="IPR001789">
    <property type="entry name" value="Sig_transdc_resp-reg_receiver"/>
</dbReference>
<accession>A0ABT5MFW5</accession>
<dbReference type="InterPro" id="IPR036890">
    <property type="entry name" value="HATPase_C_sf"/>
</dbReference>
<dbReference type="EC" id="2.7.13.3" evidence="3"/>
<dbReference type="InterPro" id="IPR004358">
    <property type="entry name" value="Sig_transdc_His_kin-like_C"/>
</dbReference>
<dbReference type="CDD" id="cd16922">
    <property type="entry name" value="HATPase_EvgS-ArcB-TorS-like"/>
    <property type="match status" value="1"/>
</dbReference>
<feature type="domain" description="Histidine kinase" evidence="15">
    <location>
        <begin position="410"/>
        <end position="631"/>
    </location>
</feature>
<dbReference type="InterPro" id="IPR036097">
    <property type="entry name" value="HisK_dim/P_sf"/>
</dbReference>
<evidence type="ECO:0000256" key="9">
    <source>
        <dbReference type="ARBA" id="ARBA00022989"/>
    </source>
</evidence>
<keyword evidence="8" id="KW-0067">ATP-binding</keyword>
<evidence type="ECO:0000313" key="20">
    <source>
        <dbReference type="EMBL" id="MDD0815275.1"/>
    </source>
</evidence>
<dbReference type="InterPro" id="IPR000700">
    <property type="entry name" value="PAS-assoc_C"/>
</dbReference>
<dbReference type="InterPro" id="IPR011006">
    <property type="entry name" value="CheY-like_superfamily"/>
</dbReference>
<evidence type="ECO:0000256" key="5">
    <source>
        <dbReference type="ARBA" id="ARBA00022553"/>
    </source>
</evidence>
<keyword evidence="5 13" id="KW-0597">Phosphoprotein</keyword>
<evidence type="ECO:0000256" key="1">
    <source>
        <dbReference type="ARBA" id="ARBA00000085"/>
    </source>
</evidence>
<keyword evidence="21" id="KW-1185">Reference proteome</keyword>
<feature type="domain" description="PAC" evidence="18">
    <location>
        <begin position="210"/>
        <end position="264"/>
    </location>
</feature>
<keyword evidence="9" id="KW-1133">Transmembrane helix</keyword>
<dbReference type="InterPro" id="IPR005467">
    <property type="entry name" value="His_kinase_dom"/>
</dbReference>
<dbReference type="Pfam" id="PF00512">
    <property type="entry name" value="HisKA"/>
    <property type="match status" value="1"/>
</dbReference>
<dbReference type="Pfam" id="PF00072">
    <property type="entry name" value="Response_reg"/>
    <property type="match status" value="2"/>
</dbReference>
<dbReference type="Gene3D" id="3.30.450.20">
    <property type="entry name" value="PAS domain"/>
    <property type="match status" value="2"/>
</dbReference>
<evidence type="ECO:0000256" key="8">
    <source>
        <dbReference type="ARBA" id="ARBA00022840"/>
    </source>
</evidence>
<dbReference type="SUPFAM" id="SSF55874">
    <property type="entry name" value="ATPase domain of HSP90 chaperone/DNA topoisomerase II/histidine kinase"/>
    <property type="match status" value="1"/>
</dbReference>
<dbReference type="NCBIfam" id="TIGR00229">
    <property type="entry name" value="sensory_box"/>
    <property type="match status" value="1"/>
</dbReference>
<evidence type="ECO:0000256" key="13">
    <source>
        <dbReference type="PROSITE-ProRule" id="PRU00169"/>
    </source>
</evidence>
<sequence>MHRGLKRQLKRTLGVEDEASWQQVLGELGAAAAALPPELGRVLQGLGELVQQVDGAYAQYERDLELRMRSLMLSSDEMSQVNDRLRLELNSRERAIDSLHATVTHLLPEAATDAPLDRNLEDLSGLLSDLVAQREAGRRALNDQQFALDQHAIVSVTDLSGTILHANDKFCEISGYTREELLGQNHRILKSDVHPDEFYTQLWRTIASGQVWKGELCNRAKDGSVYWVAASIVPALDPAGKPFQYTAIRTDITERKRIEASLAQAASRLELATSSAGIGVWGWTPRNDTLWIDQQMGRLFQIDPQNFSQHFKELLERIHPDDQSRVLQDFESALREGIDIRTEFRVRLPRGEERYLRCAASCVMGPDGRVDHMIGVDFDITSLRMAELNMRQAKESAEAANRSKSDFLANMSHEIRTPMNAVLGMSHLLLQTPLDRKQTDFVNKIQHSGQHLLGIINDILDFSKVEAGKLDVEHIEMDLEKVLENVANLVGEKAQAKELELLFDVAPDVPTHLVGDPLRLGQVLINYANNAVKFTERGEVTIEVRKDSESDTEVVLRLGVRDTGIGLSADQMDRLFESFQQADSSTTRKYGGTGLGLAISKRLAALMGGEVGVDSVLGQGSTFWFTATLGKSQQSPLPRPQIADLRGKKMLVVDDNARAREILGQLLAQLSFEVHFAESGGQALHALQTADDALQPYDLVFLDWRMPDTTGIELAQRIGQLPLQRRPKRLLVAGHGREDVRASAREAGIDGLIIKPFNHSVLFDAVIEVLGTGQTPRRSGQGKSAFWSGGSGLNDLAQVRGARVLLVEDNDLNQEVAAGILRLSGLLVDIAGNGQVALDKIRQQEYDLVLMDMQMPVMDGITATQEIRKFDDLAHIPIVAMTANARDTDRQRCMASGMVDFVAKPIEPEELGRVLLRWIPAKSSEVLTSPSEPRGGGATEAAPKVDPVELLSRSVLQIPGLDVAQGLRRVMGSIPLYLSLLRKFITGQREVPDQILQALAEPDWDRAEMLVHTLKGVVGNIGATELHQLAAQLNEVVDQRADVNAALVLAGQLKQGLVVVVSGIESQLSPAPAAAAPRPANPAEQAQAQALCEQLRGLLSDDDPDAGDLLDSHSALLKRHLGVHYRAVESGIRGFDFPAALAALQQVA</sequence>
<evidence type="ECO:0000256" key="4">
    <source>
        <dbReference type="ARBA" id="ARBA00022475"/>
    </source>
</evidence>
<dbReference type="Gene3D" id="3.30.565.10">
    <property type="entry name" value="Histidine kinase-like ATPase, C-terminal domain"/>
    <property type="match status" value="1"/>
</dbReference>
<dbReference type="Gene3D" id="1.20.120.160">
    <property type="entry name" value="HPT domain"/>
    <property type="match status" value="1"/>
</dbReference>
<feature type="modified residue" description="4-aspartylphosphate" evidence="13">
    <location>
        <position position="852"/>
    </location>
</feature>
<keyword evidence="11" id="KW-0472">Membrane</keyword>
<feature type="modified residue" description="Phosphohistidine" evidence="12">
    <location>
        <position position="1012"/>
    </location>
</feature>
<dbReference type="SUPFAM" id="SSF47384">
    <property type="entry name" value="Homodimeric domain of signal transducing histidine kinase"/>
    <property type="match status" value="1"/>
</dbReference>
<evidence type="ECO:0000256" key="11">
    <source>
        <dbReference type="ARBA" id="ARBA00023136"/>
    </source>
</evidence>
<dbReference type="PROSITE" id="PS50109">
    <property type="entry name" value="HIS_KIN"/>
    <property type="match status" value="1"/>
</dbReference>
<evidence type="ECO:0000256" key="2">
    <source>
        <dbReference type="ARBA" id="ARBA00004651"/>
    </source>
</evidence>
<feature type="domain" description="HPt" evidence="19">
    <location>
        <begin position="973"/>
        <end position="1071"/>
    </location>
</feature>
<dbReference type="CDD" id="cd17546">
    <property type="entry name" value="REC_hyHK_CKI1_RcsC-like"/>
    <property type="match status" value="2"/>
</dbReference>
<dbReference type="SUPFAM" id="SSF52172">
    <property type="entry name" value="CheY-like"/>
    <property type="match status" value="2"/>
</dbReference>
<feature type="domain" description="PAC" evidence="18">
    <location>
        <begin position="340"/>
        <end position="392"/>
    </location>
</feature>
<dbReference type="InterPro" id="IPR003594">
    <property type="entry name" value="HATPase_dom"/>
</dbReference>
<dbReference type="InterPro" id="IPR035965">
    <property type="entry name" value="PAS-like_dom_sf"/>
</dbReference>
<dbReference type="PROSITE" id="PS50112">
    <property type="entry name" value="PAS"/>
    <property type="match status" value="1"/>
</dbReference>
<dbReference type="SMART" id="SM00388">
    <property type="entry name" value="HisKA"/>
    <property type="match status" value="1"/>
</dbReference>
<dbReference type="PROSITE" id="PS50894">
    <property type="entry name" value="HPT"/>
    <property type="match status" value="1"/>
</dbReference>